<evidence type="ECO:0000256" key="8">
    <source>
        <dbReference type="ARBA" id="ARBA00022967"/>
    </source>
</evidence>
<keyword evidence="12 17" id="KW-0472">Membrane</keyword>
<dbReference type="InterPro" id="IPR045187">
    <property type="entry name" value="CcO_II"/>
</dbReference>
<keyword evidence="9" id="KW-0249">Electron transport</keyword>
<feature type="transmembrane region" description="Helical" evidence="17">
    <location>
        <begin position="68"/>
        <end position="87"/>
    </location>
</feature>
<comment type="function">
    <text evidence="13">Subunits I and II form the functional core of the enzyme complex. Electrons originating in cytochrome c are transferred via heme a and Cu(A) to the binuclear center formed by heme a3 and Cu(B).</text>
</comment>
<reference evidence="19" key="1">
    <citation type="submission" date="2020-02" db="EMBL/GenBank/DDBJ databases">
        <authorList>
            <person name="Meier V. D."/>
        </authorList>
    </citation>
    <scope>NUCLEOTIDE SEQUENCE</scope>
    <source>
        <strain evidence="19">AVDCRST_MAG46</strain>
    </source>
</reference>
<dbReference type="Gene3D" id="2.60.40.420">
    <property type="entry name" value="Cupredoxins - blue copper proteins"/>
    <property type="match status" value="1"/>
</dbReference>
<dbReference type="PANTHER" id="PTHR22888:SF9">
    <property type="entry name" value="CYTOCHROME C OXIDASE SUBUNIT 2"/>
    <property type="match status" value="1"/>
</dbReference>
<evidence type="ECO:0000256" key="17">
    <source>
        <dbReference type="SAM" id="Phobius"/>
    </source>
</evidence>
<keyword evidence="8" id="KW-1278">Translocase</keyword>
<dbReference type="Pfam" id="PF00116">
    <property type="entry name" value="COX2"/>
    <property type="match status" value="1"/>
</dbReference>
<dbReference type="SUPFAM" id="SSF49503">
    <property type="entry name" value="Cupredoxins"/>
    <property type="match status" value="1"/>
</dbReference>
<dbReference type="InterPro" id="IPR008972">
    <property type="entry name" value="Cupredoxin"/>
</dbReference>
<dbReference type="GO" id="GO:0016020">
    <property type="term" value="C:membrane"/>
    <property type="evidence" value="ECO:0007669"/>
    <property type="project" value="UniProtKB-SubCell"/>
</dbReference>
<evidence type="ECO:0000259" key="18">
    <source>
        <dbReference type="PROSITE" id="PS50857"/>
    </source>
</evidence>
<gene>
    <name evidence="19" type="ORF">AVDCRST_MAG46-3487</name>
</gene>
<evidence type="ECO:0000256" key="2">
    <source>
        <dbReference type="ARBA" id="ARBA00007866"/>
    </source>
</evidence>
<dbReference type="GO" id="GO:0004129">
    <property type="term" value="F:cytochrome-c oxidase activity"/>
    <property type="evidence" value="ECO:0007669"/>
    <property type="project" value="UniProtKB-EC"/>
</dbReference>
<evidence type="ECO:0000256" key="15">
    <source>
        <dbReference type="ARBA" id="ARBA00047816"/>
    </source>
</evidence>
<dbReference type="NCBIfam" id="TIGR02866">
    <property type="entry name" value="CoxB"/>
    <property type="match status" value="1"/>
</dbReference>
<accession>A0A6J4MLY1</accession>
<dbReference type="InterPro" id="IPR002429">
    <property type="entry name" value="CcO_II-like_C"/>
</dbReference>
<dbReference type="SUPFAM" id="SSF81464">
    <property type="entry name" value="Cytochrome c oxidase subunit II-like, transmembrane region"/>
    <property type="match status" value="1"/>
</dbReference>
<dbReference type="EC" id="7.1.1.9" evidence="3"/>
<dbReference type="Gene3D" id="1.10.287.90">
    <property type="match status" value="1"/>
</dbReference>
<comment type="similarity">
    <text evidence="2">Belongs to the cytochrome c oxidase subunit 2 family.</text>
</comment>
<keyword evidence="11" id="KW-0186">Copper</keyword>
<comment type="catalytic activity">
    <reaction evidence="15">
        <text>4 Fe(II)-[cytochrome c] + O2 + 8 H(+)(in) = 4 Fe(III)-[cytochrome c] + 2 H2O + 4 H(+)(out)</text>
        <dbReference type="Rhea" id="RHEA:11436"/>
        <dbReference type="Rhea" id="RHEA-COMP:10350"/>
        <dbReference type="Rhea" id="RHEA-COMP:14399"/>
        <dbReference type="ChEBI" id="CHEBI:15377"/>
        <dbReference type="ChEBI" id="CHEBI:15378"/>
        <dbReference type="ChEBI" id="CHEBI:15379"/>
        <dbReference type="ChEBI" id="CHEBI:29033"/>
        <dbReference type="ChEBI" id="CHEBI:29034"/>
        <dbReference type="EC" id="7.1.1.9"/>
    </reaction>
</comment>
<keyword evidence="4" id="KW-0813">Transport</keyword>
<dbReference type="GO" id="GO:0042773">
    <property type="term" value="P:ATP synthesis coupled electron transport"/>
    <property type="evidence" value="ECO:0007669"/>
    <property type="project" value="TreeGrafter"/>
</dbReference>
<dbReference type="PANTHER" id="PTHR22888">
    <property type="entry name" value="CYTOCHROME C OXIDASE, SUBUNIT II"/>
    <property type="match status" value="1"/>
</dbReference>
<name>A0A6J4MLY1_9ACTN</name>
<evidence type="ECO:0000313" key="19">
    <source>
        <dbReference type="EMBL" id="CAA9363177.1"/>
    </source>
</evidence>
<sequence>MGWYPSALRDGARPVVRRPAGAVRTGGRLLALTAAAMTLSGCSVGRLGFPQGITDRTDNILDLWYGEWIAAGVIGVAVFLMIMWSVLRYRRRDDDFIPEQARYNLPIEVLYTVAPLIVIAALFFHTVETQGDIDVESETPDHVITVIGQKWGWTFIYENEESLGGETDVFDTGTPEDLADLTLPVGESVRFELISQDVIHSFWVPEFYYKMDVFPGRNDNAFEVTPTVEGDFRGRCAELCGTYHSRMLFDLHVVSVEEYEQHLAELADNPSRVGSPDVSSQTTDIEGYDQ</sequence>
<evidence type="ECO:0000256" key="10">
    <source>
        <dbReference type="ARBA" id="ARBA00022989"/>
    </source>
</evidence>
<dbReference type="CDD" id="cd13919">
    <property type="entry name" value="CuRO_HCO_II_like_5"/>
    <property type="match status" value="1"/>
</dbReference>
<evidence type="ECO:0000256" key="14">
    <source>
        <dbReference type="ARBA" id="ARBA00031399"/>
    </source>
</evidence>
<dbReference type="InterPro" id="IPR001505">
    <property type="entry name" value="Copper_CuA"/>
</dbReference>
<keyword evidence="5" id="KW-0679">Respiratory chain</keyword>
<keyword evidence="10 17" id="KW-1133">Transmembrane helix</keyword>
<evidence type="ECO:0000256" key="9">
    <source>
        <dbReference type="ARBA" id="ARBA00022982"/>
    </source>
</evidence>
<evidence type="ECO:0000256" key="4">
    <source>
        <dbReference type="ARBA" id="ARBA00022448"/>
    </source>
</evidence>
<feature type="region of interest" description="Disordered" evidence="16">
    <location>
        <begin position="268"/>
        <end position="290"/>
    </location>
</feature>
<organism evidence="19">
    <name type="scientific">uncultured Nocardioidaceae bacterium</name>
    <dbReference type="NCBI Taxonomy" id="253824"/>
    <lineage>
        <taxon>Bacteria</taxon>
        <taxon>Bacillati</taxon>
        <taxon>Actinomycetota</taxon>
        <taxon>Actinomycetes</taxon>
        <taxon>Propionibacteriales</taxon>
        <taxon>Nocardioidaceae</taxon>
        <taxon>environmental samples</taxon>
    </lineage>
</organism>
<dbReference type="GO" id="GO:0005507">
    <property type="term" value="F:copper ion binding"/>
    <property type="evidence" value="ECO:0007669"/>
    <property type="project" value="InterPro"/>
</dbReference>
<dbReference type="InterPro" id="IPR014222">
    <property type="entry name" value="Cyt_c_oxidase_su2"/>
</dbReference>
<feature type="domain" description="Cytochrome oxidase subunit II copper A binding" evidence="18">
    <location>
        <begin position="139"/>
        <end position="265"/>
    </location>
</feature>
<evidence type="ECO:0000256" key="11">
    <source>
        <dbReference type="ARBA" id="ARBA00023008"/>
    </source>
</evidence>
<feature type="transmembrane region" description="Helical" evidence="17">
    <location>
        <begin position="27"/>
        <end position="48"/>
    </location>
</feature>
<dbReference type="PROSITE" id="PS50857">
    <property type="entry name" value="COX2_CUA"/>
    <property type="match status" value="1"/>
</dbReference>
<dbReference type="GO" id="GO:0016491">
    <property type="term" value="F:oxidoreductase activity"/>
    <property type="evidence" value="ECO:0007669"/>
    <property type="project" value="UniProtKB-KW"/>
</dbReference>
<evidence type="ECO:0000256" key="5">
    <source>
        <dbReference type="ARBA" id="ARBA00022660"/>
    </source>
</evidence>
<feature type="transmembrane region" description="Helical" evidence="17">
    <location>
        <begin position="108"/>
        <end position="127"/>
    </location>
</feature>
<dbReference type="PRINTS" id="PR01166">
    <property type="entry name" value="CYCOXIDASEII"/>
</dbReference>
<dbReference type="EMBL" id="CADCUD010000242">
    <property type="protein sequence ID" value="CAA9363177.1"/>
    <property type="molecule type" value="Genomic_DNA"/>
</dbReference>
<dbReference type="InterPro" id="IPR036257">
    <property type="entry name" value="Cyt_c_oxidase_su2_TM_sf"/>
</dbReference>
<dbReference type="PROSITE" id="PS00078">
    <property type="entry name" value="COX2"/>
    <property type="match status" value="1"/>
</dbReference>
<proteinExistence type="inferred from homology"/>
<evidence type="ECO:0000256" key="13">
    <source>
        <dbReference type="ARBA" id="ARBA00024688"/>
    </source>
</evidence>
<evidence type="ECO:0000256" key="12">
    <source>
        <dbReference type="ARBA" id="ARBA00023136"/>
    </source>
</evidence>
<evidence type="ECO:0000256" key="16">
    <source>
        <dbReference type="SAM" id="MobiDB-lite"/>
    </source>
</evidence>
<keyword evidence="6 17" id="KW-0812">Transmembrane</keyword>
<evidence type="ECO:0000256" key="1">
    <source>
        <dbReference type="ARBA" id="ARBA00004141"/>
    </source>
</evidence>
<comment type="subcellular location">
    <subcellularLocation>
        <location evidence="1">Membrane</location>
        <topology evidence="1">Multi-pass membrane protein</topology>
    </subcellularLocation>
</comment>
<keyword evidence="19" id="KW-0560">Oxidoreductase</keyword>
<protein>
    <recommendedName>
        <fullName evidence="3">cytochrome-c oxidase</fullName>
        <ecNumber evidence="3">7.1.1.9</ecNumber>
    </recommendedName>
    <alternativeName>
        <fullName evidence="14">Cytochrome aa3 subunit 2</fullName>
    </alternativeName>
</protein>
<dbReference type="AlphaFoldDB" id="A0A6J4MLY1"/>
<evidence type="ECO:0000256" key="3">
    <source>
        <dbReference type="ARBA" id="ARBA00012949"/>
    </source>
</evidence>
<evidence type="ECO:0000256" key="6">
    <source>
        <dbReference type="ARBA" id="ARBA00022692"/>
    </source>
</evidence>
<evidence type="ECO:0000256" key="7">
    <source>
        <dbReference type="ARBA" id="ARBA00022723"/>
    </source>
</evidence>
<keyword evidence="7" id="KW-0479">Metal-binding</keyword>